<reference evidence="2 3" key="1">
    <citation type="journal article" date="2017" name="Sci. Rep.">
        <title>Revealing the Saline Adaptation Strategies of the Halophilic Bacterium Halomonas beimenensis through High-throughput Omics and Transposon Mutagenesis Approaches.</title>
        <authorList>
            <person name="Chen Y.H."/>
            <person name="Lin S.S."/>
            <person name="Shyu Y.T."/>
        </authorList>
    </citation>
    <scope>NUCLEOTIDE SEQUENCE [LARGE SCALE GENOMIC DNA]</scope>
    <source>
        <strain evidence="2 3">NTU-111</strain>
    </source>
</reference>
<evidence type="ECO:0000313" key="2">
    <source>
        <dbReference type="EMBL" id="ATJ83549.1"/>
    </source>
</evidence>
<protein>
    <submittedName>
        <fullName evidence="2">Uncharacterized protein</fullName>
    </submittedName>
</protein>
<proteinExistence type="predicted"/>
<evidence type="ECO:0000313" key="3">
    <source>
        <dbReference type="Proteomes" id="UP000219993"/>
    </source>
</evidence>
<dbReference type="EMBL" id="CP021435">
    <property type="protein sequence ID" value="ATJ83549.1"/>
    <property type="molecule type" value="Genomic_DNA"/>
</dbReference>
<dbReference type="AlphaFoldDB" id="A0A291P9K2"/>
<dbReference type="KEGG" id="hbe:BEI_2562"/>
<evidence type="ECO:0000256" key="1">
    <source>
        <dbReference type="SAM" id="MobiDB-lite"/>
    </source>
</evidence>
<sequence>MAWRFRQGGPLGGQGPPAPAACRLIPTLVLASSGSTGSMLRRLAPHDLSRRQRHPVKRE</sequence>
<feature type="region of interest" description="Disordered" evidence="1">
    <location>
        <begin position="1"/>
        <end position="20"/>
    </location>
</feature>
<dbReference type="Proteomes" id="UP000219993">
    <property type="component" value="Chromosome"/>
</dbReference>
<keyword evidence="3" id="KW-1185">Reference proteome</keyword>
<organism evidence="2 3">
    <name type="scientific">Halomonas beimenensis</name>
    <dbReference type="NCBI Taxonomy" id="475662"/>
    <lineage>
        <taxon>Bacteria</taxon>
        <taxon>Pseudomonadati</taxon>
        <taxon>Pseudomonadota</taxon>
        <taxon>Gammaproteobacteria</taxon>
        <taxon>Oceanospirillales</taxon>
        <taxon>Halomonadaceae</taxon>
        <taxon>Halomonas</taxon>
    </lineage>
</organism>
<gene>
    <name evidence="2" type="ORF">BEI_2562</name>
</gene>
<feature type="region of interest" description="Disordered" evidence="1">
    <location>
        <begin position="35"/>
        <end position="59"/>
    </location>
</feature>
<accession>A0A291P9K2</accession>
<name>A0A291P9K2_9GAMM</name>